<dbReference type="Pfam" id="PF11887">
    <property type="entry name" value="Mce4_CUP1"/>
    <property type="match status" value="1"/>
</dbReference>
<name>A0ABN6IIP0_9MYCO</name>
<accession>A0ABN6IIP0</accession>
<dbReference type="PANTHER" id="PTHR33371">
    <property type="entry name" value="INTERMEMBRANE PHOSPHOLIPID TRANSPORT SYSTEM BINDING PROTEIN MLAD-RELATED"/>
    <property type="match status" value="1"/>
</dbReference>
<keyword evidence="1" id="KW-0812">Transmembrane</keyword>
<dbReference type="EMBL" id="AP024828">
    <property type="protein sequence ID" value="BCZ22888.1"/>
    <property type="molecule type" value="Genomic_DNA"/>
</dbReference>
<protein>
    <submittedName>
        <fullName evidence="4">Mammalian cell entry protein</fullName>
    </submittedName>
</protein>
<dbReference type="NCBIfam" id="TIGR00996">
    <property type="entry name" value="Mtu_fam_mce"/>
    <property type="match status" value="1"/>
</dbReference>
<sequence length="377" mass="40281">MHGTLMLKYRGAQLVKPGLIGVVLAVMVILVGLSPDRFIQWATMVRYQALFTEAGGLATGNPVVVSGMKVGNVSDVKLRHGDALVTFAMKGNILLGSETSAHIRTGTLLGERMLTVESAGSGTMHPMTLIPISRTSSPYSLTEAVSDLTSDTAGTNTTALNQSLDTLAATLDQIAPQMGPAFDALTRLSRTLNSRNKNLGELFKSAGDVTGILSERSMQVNKLILNSDSLLQVLVARRQEIVDLLANTSVVAKQLTGLVHDNESALAPTLERLNRVLAVLEKNRDNIGKALPGLAKFAITTGEAISGMYAYQAFAPNFLVPQLFQELVDYLWGFRTFDTSKGPGFPSPIPRALTPWPYNSIPQCPGCTLGGRIGGSQ</sequence>
<proteinExistence type="predicted"/>
<reference evidence="4 5" key="2">
    <citation type="submission" date="2021-07" db="EMBL/GenBank/DDBJ databases">
        <authorList>
            <person name="Matsumoto Y."/>
            <person name="Motooka D."/>
            <person name="Nakamura S."/>
        </authorList>
    </citation>
    <scope>NUCLEOTIDE SEQUENCE [LARGE SCALE GENOMIC DNA]</scope>
    <source>
        <strain evidence="4 5">TY59</strain>
    </source>
</reference>
<dbReference type="InterPro" id="IPR003399">
    <property type="entry name" value="Mce/MlaD"/>
</dbReference>
<evidence type="ECO:0000313" key="4">
    <source>
        <dbReference type="EMBL" id="BCZ22888.1"/>
    </source>
</evidence>
<keyword evidence="1" id="KW-1133">Transmembrane helix</keyword>
<feature type="domain" description="Mammalian cell entry C-terminal" evidence="3">
    <location>
        <begin position="126"/>
        <end position="308"/>
    </location>
</feature>
<dbReference type="Proteomes" id="UP000826012">
    <property type="component" value="Chromosome"/>
</dbReference>
<dbReference type="PANTHER" id="PTHR33371:SF18">
    <property type="entry name" value="MCE-FAMILY PROTEIN MCE3C"/>
    <property type="match status" value="1"/>
</dbReference>
<dbReference type="PRINTS" id="PR01782">
    <property type="entry name" value="MCEVIRFACTOR"/>
</dbReference>
<keyword evidence="1" id="KW-0472">Membrane</keyword>
<dbReference type="Pfam" id="PF02470">
    <property type="entry name" value="MlaD"/>
    <property type="match status" value="1"/>
</dbReference>
<dbReference type="InterPro" id="IPR024516">
    <property type="entry name" value="Mce_C"/>
</dbReference>
<evidence type="ECO:0000313" key="5">
    <source>
        <dbReference type="Proteomes" id="UP000826012"/>
    </source>
</evidence>
<dbReference type="InterPro" id="IPR005693">
    <property type="entry name" value="Mce"/>
</dbReference>
<feature type="domain" description="Mce/MlaD" evidence="2">
    <location>
        <begin position="45"/>
        <end position="117"/>
    </location>
</feature>
<evidence type="ECO:0000259" key="3">
    <source>
        <dbReference type="Pfam" id="PF11887"/>
    </source>
</evidence>
<feature type="transmembrane region" description="Helical" evidence="1">
    <location>
        <begin position="14"/>
        <end position="34"/>
    </location>
</feature>
<reference evidence="4 5" key="1">
    <citation type="submission" date="2021-07" db="EMBL/GenBank/DDBJ databases">
        <title>Complete genome sequence of nontuberculous Mycobacterium sp. TY59.</title>
        <authorList>
            <person name="Fukushima K."/>
        </authorList>
    </citation>
    <scope>NUCLEOTIDE SEQUENCE [LARGE SCALE GENOMIC DNA]</scope>
    <source>
        <strain evidence="4 5">TY59</strain>
    </source>
</reference>
<dbReference type="InterPro" id="IPR052336">
    <property type="entry name" value="MlaD_Phospholipid_Transporter"/>
</dbReference>
<evidence type="ECO:0000259" key="2">
    <source>
        <dbReference type="Pfam" id="PF02470"/>
    </source>
</evidence>
<evidence type="ECO:0000256" key="1">
    <source>
        <dbReference type="SAM" id="Phobius"/>
    </source>
</evidence>
<keyword evidence="5" id="KW-1185">Reference proteome</keyword>
<gene>
    <name evidence="4" type="ORF">MTY59_27430</name>
</gene>
<organism evidence="4 5">
    <name type="scientific">Mycobacterium senriense</name>
    <dbReference type="NCBI Taxonomy" id="2775496"/>
    <lineage>
        <taxon>Bacteria</taxon>
        <taxon>Bacillati</taxon>
        <taxon>Actinomycetota</taxon>
        <taxon>Actinomycetes</taxon>
        <taxon>Mycobacteriales</taxon>
        <taxon>Mycobacteriaceae</taxon>
        <taxon>Mycobacterium</taxon>
        <taxon>Mycobacterium avium complex (MAC)</taxon>
    </lineage>
</organism>